<keyword evidence="3" id="KW-1185">Reference proteome</keyword>
<dbReference type="PROSITE" id="PS00108">
    <property type="entry name" value="PROTEIN_KINASE_ST"/>
    <property type="match status" value="1"/>
</dbReference>
<dbReference type="PROSITE" id="PS50011">
    <property type="entry name" value="PROTEIN_KINASE_DOM"/>
    <property type="match status" value="1"/>
</dbReference>
<protein>
    <submittedName>
        <fullName evidence="2">Serine/threonine protein kinase</fullName>
    </submittedName>
</protein>
<dbReference type="Pfam" id="PF00069">
    <property type="entry name" value="Pkinase"/>
    <property type="match status" value="1"/>
</dbReference>
<proteinExistence type="predicted"/>
<sequence>MYSNLTKIYENCPDFHNKYSINKKIHCSKTKSIYNGKNKSTNEQVIIKIFYKEIKLQNNIKREYEIIKLIDHTNIVKILDYIESSLYTIIIYPYNDQSVILSKLNKDCYNLKNQENLFKMCNILYNLCDAIFYLHCKNIIHRDIKPNNVIITNDSPLLIDFDLSASIDDINYYIQKGIIGTPHYIAPEILWKIKNIDYKKCDIYSLGITIFYVFNRKNLPYPGSSLGQIEYLISSKTIKHSNCGYSVIDKFIMTIIDVEPEKRPSLNEIKNFLSRDNINTIIHNIT</sequence>
<dbReference type="Gene3D" id="1.10.510.10">
    <property type="entry name" value="Transferase(Phosphotransferase) domain 1"/>
    <property type="match status" value="1"/>
</dbReference>
<dbReference type="GO" id="GO:0004674">
    <property type="term" value="F:protein serine/threonine kinase activity"/>
    <property type="evidence" value="ECO:0007669"/>
    <property type="project" value="UniProtKB-KW"/>
</dbReference>
<evidence type="ECO:0000259" key="1">
    <source>
        <dbReference type="PROSITE" id="PS50011"/>
    </source>
</evidence>
<reference evidence="2 3" key="1">
    <citation type="submission" date="2021-02" db="EMBL/GenBank/DDBJ databases">
        <title>Cotonvirus japonicus, which uses Golgi apparatus of host cells for its virion factory, phylogenetically links tailed tupanvirus and icosahedral mimivirus.</title>
        <authorList>
            <person name="Takahashi H."/>
            <person name="Fukaya S."/>
            <person name="Song C."/>
            <person name="Murata K."/>
            <person name="Takemura M."/>
        </authorList>
    </citation>
    <scope>NUCLEOTIDE SEQUENCE [LARGE SCALE GENOMIC DNA]</scope>
</reference>
<keyword evidence="2" id="KW-0808">Transferase</keyword>
<dbReference type="InterPro" id="IPR008271">
    <property type="entry name" value="Ser/Thr_kinase_AS"/>
</dbReference>
<dbReference type="Proteomes" id="UP001321479">
    <property type="component" value="Segment"/>
</dbReference>
<dbReference type="SMART" id="SM00220">
    <property type="entry name" value="S_TKc"/>
    <property type="match status" value="1"/>
</dbReference>
<dbReference type="RefSeq" id="YP_010841720.1">
    <property type="nucleotide sequence ID" value="NC_079139.1"/>
</dbReference>
<evidence type="ECO:0000313" key="2">
    <source>
        <dbReference type="EMBL" id="BCS83112.1"/>
    </source>
</evidence>
<dbReference type="PANTHER" id="PTHR44167">
    <property type="entry name" value="OVARIAN-SPECIFIC SERINE/THREONINE-PROTEIN KINASE LOK-RELATED"/>
    <property type="match status" value="1"/>
</dbReference>
<name>A0ABM7NSH1_9VIRU</name>
<dbReference type="InterPro" id="IPR000719">
    <property type="entry name" value="Prot_kinase_dom"/>
</dbReference>
<dbReference type="InterPro" id="IPR011009">
    <property type="entry name" value="Kinase-like_dom_sf"/>
</dbReference>
<dbReference type="PANTHER" id="PTHR44167:SF24">
    <property type="entry name" value="SERINE_THREONINE-PROTEIN KINASE CHK2"/>
    <property type="match status" value="1"/>
</dbReference>
<organism evidence="2 3">
    <name type="scientific">Cotonvirus japonicus</name>
    <dbReference type="NCBI Taxonomy" id="2811091"/>
    <lineage>
        <taxon>Viruses</taxon>
        <taxon>Varidnaviria</taxon>
        <taxon>Bamfordvirae</taxon>
        <taxon>Nucleocytoviricota</taxon>
        <taxon>Megaviricetes</taxon>
        <taxon>Imitervirales</taxon>
        <taxon>Mimiviridae</taxon>
        <taxon>Megamimivirinae</taxon>
        <taxon>Cotonvirus</taxon>
        <taxon>Cotonvirus japonicum</taxon>
    </lineage>
</organism>
<dbReference type="GeneID" id="80558317"/>
<feature type="domain" description="Protein kinase" evidence="1">
    <location>
        <begin position="19"/>
        <end position="273"/>
    </location>
</feature>
<accession>A0ABM7NSH1</accession>
<dbReference type="EMBL" id="AP024483">
    <property type="protein sequence ID" value="BCS83112.1"/>
    <property type="molecule type" value="Genomic_DNA"/>
</dbReference>
<keyword evidence="2" id="KW-0418">Kinase</keyword>
<evidence type="ECO:0000313" key="3">
    <source>
        <dbReference type="Proteomes" id="UP001321479"/>
    </source>
</evidence>
<dbReference type="SUPFAM" id="SSF56112">
    <property type="entry name" value="Protein kinase-like (PK-like)"/>
    <property type="match status" value="1"/>
</dbReference>
<keyword evidence="2" id="KW-0723">Serine/threonine-protein kinase</keyword>